<dbReference type="SUPFAM" id="SSF57756">
    <property type="entry name" value="Retrovirus zinc finger-like domains"/>
    <property type="match status" value="1"/>
</dbReference>
<dbReference type="PANTHER" id="PTHR15503">
    <property type="entry name" value="LDOC1 RELATED"/>
    <property type="match status" value="1"/>
</dbReference>
<feature type="domain" description="CCHC-type" evidence="3">
    <location>
        <begin position="604"/>
        <end position="619"/>
    </location>
</feature>
<organism evidence="4 5">
    <name type="scientific">Tanacetum coccineum</name>
    <dbReference type="NCBI Taxonomy" id="301880"/>
    <lineage>
        <taxon>Eukaryota</taxon>
        <taxon>Viridiplantae</taxon>
        <taxon>Streptophyta</taxon>
        <taxon>Embryophyta</taxon>
        <taxon>Tracheophyta</taxon>
        <taxon>Spermatophyta</taxon>
        <taxon>Magnoliopsida</taxon>
        <taxon>eudicotyledons</taxon>
        <taxon>Gunneridae</taxon>
        <taxon>Pentapetalae</taxon>
        <taxon>asterids</taxon>
        <taxon>campanulids</taxon>
        <taxon>Asterales</taxon>
        <taxon>Asteraceae</taxon>
        <taxon>Asteroideae</taxon>
        <taxon>Anthemideae</taxon>
        <taxon>Anthemidinae</taxon>
        <taxon>Tanacetum</taxon>
    </lineage>
</organism>
<dbReference type="InterPro" id="IPR036875">
    <property type="entry name" value="Znf_CCHC_sf"/>
</dbReference>
<keyword evidence="1" id="KW-0862">Zinc</keyword>
<dbReference type="GO" id="GO:0003964">
    <property type="term" value="F:RNA-directed DNA polymerase activity"/>
    <property type="evidence" value="ECO:0007669"/>
    <property type="project" value="UniProtKB-KW"/>
</dbReference>
<proteinExistence type="predicted"/>
<dbReference type="InterPro" id="IPR032567">
    <property type="entry name" value="RTL1-rel"/>
</dbReference>
<keyword evidence="5" id="KW-1185">Reference proteome</keyword>
<sequence>MFGTIPTTIPSTVPTIDSPTIPPIAPTIQYTSLFICTDSSDSDTFERPPSQDACEVTVARWRRRVATRSSPLSSPIHDSPPILSQILPAPPRLPCRPAVLVLPGQPIPVGRPYRTQPNGVLKTLTTRKSVGPLPTHRLALRYSTNYSSSNHFTLDDSSRDSPSETSSDSHSDTSSDSSLRHSSSGHFISDSPYDSPTTISAGPSRKRCRSLTASLPVASLVLRALSPVHADLLSPRVDVEDSYEPYTKPDSNPDVHVDIDACIEFADDIAARGTNVRVEVGTTAEEEAESSVKGTIKIRVDRVTHLVVSDDMAEPVMEDYPDLVSADGSLEVMQSGLDVVTQELYDHMSAAMSEMICTLERDNMRIRGKLGVENQRVDHLRHSMSYAQRTMSTTTRSGMTQDVIDELIAKHAAEALERPLNIKGTEGVVGLTCWFEKMETVFHIIGVDAAYAMTWKALMKLITEVYCSRKEIQKMKTELWNLIIKGNDLTAYNQRFQEMNLLCTKIVLEEEDQVERMQFLIANNLMDQKLKGYAVKNVENKRRFKSNSRDNCRQQQPFKRQNVNGQSVARAYTVGNNVERKAYAGNLPYYNTCKMHHEGPCTVKCGNCKRVGHTTRDCKAVVAATAQRALVGNQTGVTCYECERQGHYRSECPKLRSQNRGNKTGNKTGNNEAKIRAYAIGGGRASPDSNVITGTFLLKNRYASMLFDSGSDRSFVSTTFSALLDAIPSTLDVSYVVELVDGRILETNVILRGCTLGLLGHPFNIDLMPVELGSFDVIIGMDWLAKYHAVIVCDKNIVRIPYGDEVLIIEGDGCNGGNKSKLSIISCTKTQKYIQKGCQVYLAQVTEKKTDDKSEEKRLEDIPIIRDFPEDLHGLPPTRQVKFQIDLVPGAAPVA</sequence>
<dbReference type="Proteomes" id="UP001151760">
    <property type="component" value="Unassembled WGS sequence"/>
</dbReference>
<dbReference type="InterPro" id="IPR021109">
    <property type="entry name" value="Peptidase_aspartic_dom_sf"/>
</dbReference>
<evidence type="ECO:0000256" key="2">
    <source>
        <dbReference type="SAM" id="MobiDB-lite"/>
    </source>
</evidence>
<feature type="compositionally biased region" description="Basic and acidic residues" evidence="2">
    <location>
        <begin position="153"/>
        <end position="173"/>
    </location>
</feature>
<feature type="compositionally biased region" description="Low complexity" evidence="2">
    <location>
        <begin position="174"/>
        <end position="184"/>
    </location>
</feature>
<dbReference type="Gene3D" id="2.40.70.10">
    <property type="entry name" value="Acid Proteases"/>
    <property type="match status" value="1"/>
</dbReference>
<keyword evidence="4" id="KW-0548">Nucleotidyltransferase</keyword>
<evidence type="ECO:0000313" key="4">
    <source>
        <dbReference type="EMBL" id="GJS74179.1"/>
    </source>
</evidence>
<evidence type="ECO:0000259" key="3">
    <source>
        <dbReference type="PROSITE" id="PS50158"/>
    </source>
</evidence>
<dbReference type="SUPFAM" id="SSF50630">
    <property type="entry name" value="Acid proteases"/>
    <property type="match status" value="1"/>
</dbReference>
<evidence type="ECO:0000256" key="1">
    <source>
        <dbReference type="PROSITE-ProRule" id="PRU00047"/>
    </source>
</evidence>
<dbReference type="Gene3D" id="4.10.60.10">
    <property type="entry name" value="Zinc finger, CCHC-type"/>
    <property type="match status" value="1"/>
</dbReference>
<reference evidence="4" key="2">
    <citation type="submission" date="2022-01" db="EMBL/GenBank/DDBJ databases">
        <authorList>
            <person name="Yamashiro T."/>
            <person name="Shiraishi A."/>
            <person name="Satake H."/>
            <person name="Nakayama K."/>
        </authorList>
    </citation>
    <scope>NUCLEOTIDE SEQUENCE</scope>
</reference>
<dbReference type="EMBL" id="BQNB010010211">
    <property type="protein sequence ID" value="GJS74179.1"/>
    <property type="molecule type" value="Genomic_DNA"/>
</dbReference>
<dbReference type="Pfam" id="PF08284">
    <property type="entry name" value="RVP_2"/>
    <property type="match status" value="1"/>
</dbReference>
<evidence type="ECO:0000313" key="5">
    <source>
        <dbReference type="Proteomes" id="UP001151760"/>
    </source>
</evidence>
<feature type="compositionally biased region" description="Polar residues" evidence="2">
    <location>
        <begin position="192"/>
        <end position="201"/>
    </location>
</feature>
<feature type="domain" description="CCHC-type" evidence="3">
    <location>
        <begin position="639"/>
        <end position="654"/>
    </location>
</feature>
<dbReference type="Pfam" id="PF00098">
    <property type="entry name" value="zf-CCHC"/>
    <property type="match status" value="1"/>
</dbReference>
<keyword evidence="1" id="KW-0479">Metal-binding</keyword>
<dbReference type="SMART" id="SM00343">
    <property type="entry name" value="ZnF_C2HC"/>
    <property type="match status" value="2"/>
</dbReference>
<name>A0ABQ4Y913_9ASTR</name>
<protein>
    <submittedName>
        <fullName evidence="4">Reverse transcriptase domain-containing protein</fullName>
    </submittedName>
</protein>
<comment type="caution">
    <text evidence="4">The sequence shown here is derived from an EMBL/GenBank/DDBJ whole genome shotgun (WGS) entry which is preliminary data.</text>
</comment>
<accession>A0ABQ4Y913</accession>
<gene>
    <name evidence="4" type="ORF">Tco_0707020</name>
</gene>
<feature type="region of interest" description="Disordered" evidence="2">
    <location>
        <begin position="149"/>
        <end position="205"/>
    </location>
</feature>
<reference evidence="4" key="1">
    <citation type="journal article" date="2022" name="Int. J. Mol. Sci.">
        <title>Draft Genome of Tanacetum Coccineum: Genomic Comparison of Closely Related Tanacetum-Family Plants.</title>
        <authorList>
            <person name="Yamashiro T."/>
            <person name="Shiraishi A."/>
            <person name="Nakayama K."/>
            <person name="Satake H."/>
        </authorList>
    </citation>
    <scope>NUCLEOTIDE SEQUENCE</scope>
</reference>
<keyword evidence="1" id="KW-0863">Zinc-finger</keyword>
<dbReference type="PROSITE" id="PS50158">
    <property type="entry name" value="ZF_CCHC"/>
    <property type="match status" value="2"/>
</dbReference>
<dbReference type="PANTHER" id="PTHR15503:SF45">
    <property type="entry name" value="RNA-DIRECTED DNA POLYMERASE HOMOLOG"/>
    <property type="match status" value="1"/>
</dbReference>
<dbReference type="CDD" id="cd00303">
    <property type="entry name" value="retropepsin_like"/>
    <property type="match status" value="1"/>
</dbReference>
<dbReference type="InterPro" id="IPR001878">
    <property type="entry name" value="Znf_CCHC"/>
</dbReference>
<keyword evidence="4" id="KW-0808">Transferase</keyword>
<keyword evidence="4" id="KW-0695">RNA-directed DNA polymerase</keyword>